<evidence type="ECO:0000313" key="1">
    <source>
        <dbReference type="EMBL" id="SMC32941.1"/>
    </source>
</evidence>
<dbReference type="OrthoDB" id="1405718at2"/>
<dbReference type="Proteomes" id="UP000192393">
    <property type="component" value="Unassembled WGS sequence"/>
</dbReference>
<accession>A0A1W1YAW7</accession>
<gene>
    <name evidence="1" type="ORF">SAMN06296427_101157</name>
</gene>
<protein>
    <submittedName>
        <fullName evidence="1">Uncharacterized protein</fullName>
    </submittedName>
</protein>
<reference evidence="2" key="1">
    <citation type="submission" date="2017-04" db="EMBL/GenBank/DDBJ databases">
        <authorList>
            <person name="Varghese N."/>
            <person name="Submissions S."/>
        </authorList>
    </citation>
    <scope>NUCLEOTIDE SEQUENCE [LARGE SCALE GENOMIC DNA]</scope>
    <source>
        <strain evidence="2">CGMCC 1.12708</strain>
    </source>
</reference>
<evidence type="ECO:0000313" key="2">
    <source>
        <dbReference type="Proteomes" id="UP000192393"/>
    </source>
</evidence>
<proteinExistence type="predicted"/>
<sequence>MKTKLLLLLLLSFVGVLGQTVSEKSIFSVSFQKDTIKVEKDSKDIYINIPLKIKIIDAQDWNEHTLEIEIDPLNTNLPASDYIIYDTKYDFKELSKDKVINILLKKDTINDRDRVIVLKLKTKKGITDVGDKNLGDNKDIVIIVKSHQTKYEGTNDYKILSYVGTNFDMVEGKTKAKNLFFATNIFLPPIKNKNKVGFYFSLYGNRTMSDIDSTGNTRRTYKLKPISDSSHIKYTSQNKMIISRVSDNIGVHLSPLFRIIKSSNHNLNLYYAPSLEFIWRKSSITTEFKNPSELDSLVVNTHIPGIIIMDNISKRVQNEYVFNFGGVGLFLVYETKDFSFRINSSVGYSSYFYPSNFLISNQQMTERKSDVFFSGRAWITENKTGITLQTEIMNTAINPRPFFGVTLSKAFKLDQLSTILAPLTSR</sequence>
<dbReference type="AlphaFoldDB" id="A0A1W1YAW7"/>
<organism evidence="1 2">
    <name type="scientific">Moheibacter sediminis</name>
    <dbReference type="NCBI Taxonomy" id="1434700"/>
    <lineage>
        <taxon>Bacteria</taxon>
        <taxon>Pseudomonadati</taxon>
        <taxon>Bacteroidota</taxon>
        <taxon>Flavobacteriia</taxon>
        <taxon>Flavobacteriales</taxon>
        <taxon>Weeksellaceae</taxon>
        <taxon>Moheibacter</taxon>
    </lineage>
</organism>
<keyword evidence="2" id="KW-1185">Reference proteome</keyword>
<dbReference type="RefSeq" id="WP_084015372.1">
    <property type="nucleotide sequence ID" value="NZ_FWXS01000001.1"/>
</dbReference>
<dbReference type="STRING" id="1434700.SAMN06296427_101157"/>
<dbReference type="EMBL" id="FWXS01000001">
    <property type="protein sequence ID" value="SMC32941.1"/>
    <property type="molecule type" value="Genomic_DNA"/>
</dbReference>
<name>A0A1W1YAW7_9FLAO</name>